<feature type="region of interest" description="Disordered" evidence="1">
    <location>
        <begin position="231"/>
        <end position="268"/>
    </location>
</feature>
<dbReference type="RefSeq" id="WP_058677735.1">
    <property type="nucleotide sequence ID" value="NZ_CP149841.1"/>
</dbReference>
<feature type="region of interest" description="Disordered" evidence="1">
    <location>
        <begin position="92"/>
        <end position="173"/>
    </location>
</feature>
<dbReference type="Proteomes" id="UP000246375">
    <property type="component" value="Unassembled WGS sequence"/>
</dbReference>
<reference evidence="3 4" key="1">
    <citation type="submission" date="2018-05" db="EMBL/GenBank/DDBJ databases">
        <title>Evaluation of testing and processing parameters for the GenePOC Carba assay.</title>
        <authorList>
            <person name="Walsh T.R."/>
        </authorList>
    </citation>
    <scope>NUCLEOTIDE SEQUENCE [LARGE SCALE GENOMIC DNA]</scope>
    <source>
        <strain evidence="3 4">PECIMP</strain>
    </source>
</reference>
<feature type="compositionally biased region" description="Basic and acidic residues" evidence="1">
    <location>
        <begin position="141"/>
        <end position="160"/>
    </location>
</feature>
<sequence length="268" mass="30176">MAALPYMQLYIADYLADTMHLSTEEHGAYLLLMFNYWQTGRPIPKNRLSKIARLSNDRWDAVEPSLKEFFNDTGTEWVQERIERDLEAVKNSISQKSAAGKASAQARKAKKGANTQQNSNERSTGVNAPFEQSINGNSTNKDTDTDTDTDLKEKQERELSAQESFLPPIGKFPITDDWMPSDDFVGQAAQWGINLGDRPGYTPVELQQFRDYWKCEGKVKHHLQWEQTFASSLKTSRAKTSTSGTSSRRQAGFGISQPDTEIPPGFRG</sequence>
<feature type="compositionally biased region" description="Low complexity" evidence="1">
    <location>
        <begin position="94"/>
        <end position="106"/>
    </location>
</feature>
<gene>
    <name evidence="3" type="ORF">DL189_24395</name>
</gene>
<protein>
    <submittedName>
        <fullName evidence="3">DUF1376 domain-containing protein</fullName>
    </submittedName>
</protein>
<evidence type="ECO:0000313" key="3">
    <source>
        <dbReference type="EMBL" id="PXB34096.1"/>
    </source>
</evidence>
<proteinExistence type="predicted"/>
<dbReference type="Pfam" id="PF17948">
    <property type="entry name" value="DnaT"/>
    <property type="match status" value="1"/>
</dbReference>
<comment type="caution">
    <text evidence="3">The sequence shown here is derived from an EMBL/GenBank/DDBJ whole genome shotgun (WGS) entry which is preliminary data.</text>
</comment>
<feature type="compositionally biased region" description="Polar residues" evidence="1">
    <location>
        <begin position="231"/>
        <end position="249"/>
    </location>
</feature>
<dbReference type="Gene3D" id="1.10.8.1180">
    <property type="match status" value="1"/>
</dbReference>
<evidence type="ECO:0000256" key="1">
    <source>
        <dbReference type="SAM" id="MobiDB-lite"/>
    </source>
</evidence>
<dbReference type="AlphaFoldDB" id="A0A9X7Q3Z3"/>
<dbReference type="InterPro" id="IPR040480">
    <property type="entry name" value="DnaT_DNA_bind"/>
</dbReference>
<dbReference type="InterPro" id="IPR010781">
    <property type="entry name" value="DUF1376"/>
</dbReference>
<feature type="domain" description="DnaT DNA-binding" evidence="2">
    <location>
        <begin position="172"/>
        <end position="243"/>
    </location>
</feature>
<feature type="compositionally biased region" description="Polar residues" evidence="1">
    <location>
        <begin position="114"/>
        <end position="140"/>
    </location>
</feature>
<dbReference type="EMBL" id="QHMI01000043">
    <property type="protein sequence ID" value="PXB34096.1"/>
    <property type="molecule type" value="Genomic_DNA"/>
</dbReference>
<name>A0A9X7Q3Z3_9ENTR</name>
<dbReference type="Pfam" id="PF07120">
    <property type="entry name" value="DUF1376"/>
    <property type="match status" value="1"/>
</dbReference>
<organism evidence="3 4">
    <name type="scientific">Enterobacter hormaechei</name>
    <dbReference type="NCBI Taxonomy" id="158836"/>
    <lineage>
        <taxon>Bacteria</taxon>
        <taxon>Pseudomonadati</taxon>
        <taxon>Pseudomonadota</taxon>
        <taxon>Gammaproteobacteria</taxon>
        <taxon>Enterobacterales</taxon>
        <taxon>Enterobacteriaceae</taxon>
        <taxon>Enterobacter</taxon>
        <taxon>Enterobacter cloacae complex</taxon>
    </lineage>
</organism>
<accession>A0A9X7Q3Z3</accession>
<evidence type="ECO:0000313" key="4">
    <source>
        <dbReference type="Proteomes" id="UP000246375"/>
    </source>
</evidence>
<evidence type="ECO:0000259" key="2">
    <source>
        <dbReference type="Pfam" id="PF17948"/>
    </source>
</evidence>